<dbReference type="AlphaFoldDB" id="A0A382AMM8"/>
<protein>
    <submittedName>
        <fullName evidence="1">Uncharacterized protein</fullName>
    </submittedName>
</protein>
<reference evidence="1" key="1">
    <citation type="submission" date="2018-05" db="EMBL/GenBank/DDBJ databases">
        <authorList>
            <person name="Lanie J.A."/>
            <person name="Ng W.-L."/>
            <person name="Kazmierczak K.M."/>
            <person name="Andrzejewski T.M."/>
            <person name="Davidsen T.M."/>
            <person name="Wayne K.J."/>
            <person name="Tettelin H."/>
            <person name="Glass J.I."/>
            <person name="Rusch D."/>
            <person name="Podicherti R."/>
            <person name="Tsui H.-C.T."/>
            <person name="Winkler M.E."/>
        </authorList>
    </citation>
    <scope>NUCLEOTIDE SEQUENCE</scope>
</reference>
<name>A0A382AMM8_9ZZZZ</name>
<accession>A0A382AMM8</accession>
<evidence type="ECO:0000313" key="1">
    <source>
        <dbReference type="EMBL" id="SVB02247.1"/>
    </source>
</evidence>
<organism evidence="1">
    <name type="scientific">marine metagenome</name>
    <dbReference type="NCBI Taxonomy" id="408172"/>
    <lineage>
        <taxon>unclassified sequences</taxon>
        <taxon>metagenomes</taxon>
        <taxon>ecological metagenomes</taxon>
    </lineage>
</organism>
<gene>
    <name evidence="1" type="ORF">METZ01_LOCUS155101</name>
</gene>
<dbReference type="EMBL" id="UINC01025861">
    <property type="protein sequence ID" value="SVB02247.1"/>
    <property type="molecule type" value="Genomic_DNA"/>
</dbReference>
<sequence>MRYAVLSKLLFVAILGLSCVGGAVSADNDVDGKALFCQHKDYRPRTKDIGIVFKNGKSRVIFISNYSVSETFWRPYTVWTHKIQFHYFDRSVELNRRSLAFKDVIGWFYCSLNTEAEVIRALQKRINNAKKRNKI</sequence>
<proteinExistence type="predicted"/>
<dbReference type="PROSITE" id="PS51257">
    <property type="entry name" value="PROKAR_LIPOPROTEIN"/>
    <property type="match status" value="1"/>
</dbReference>